<protein>
    <submittedName>
        <fullName evidence="1">Uncharacterized protein</fullName>
    </submittedName>
</protein>
<dbReference type="HOGENOM" id="CLU_2545754_0_0_1"/>
<evidence type="ECO:0000313" key="1">
    <source>
        <dbReference type="EnsemblPlants" id="Bo2g069620.1"/>
    </source>
</evidence>
<reference evidence="1" key="2">
    <citation type="submission" date="2015-03" db="UniProtKB">
        <authorList>
            <consortium name="EnsemblPlants"/>
        </authorList>
    </citation>
    <scope>IDENTIFICATION</scope>
</reference>
<dbReference type="Proteomes" id="UP000032141">
    <property type="component" value="Chromosome C2"/>
</dbReference>
<sequence length="83" mass="9510">MYTSGVRCSCRSTTTFASSSSTSLSHRNLRLFHTNPRRSETSAPNLISPLQHNRLRLIYFSLSPLSVLFCNKHKQMQLELKQP</sequence>
<proteinExistence type="predicted"/>
<dbReference type="EnsemblPlants" id="Bo2g069620.1">
    <property type="protein sequence ID" value="Bo2g069620.1"/>
    <property type="gene ID" value="Bo2g069620"/>
</dbReference>
<accession>A0A0D3APR7</accession>
<organism evidence="1 2">
    <name type="scientific">Brassica oleracea var. oleracea</name>
    <dbReference type="NCBI Taxonomy" id="109376"/>
    <lineage>
        <taxon>Eukaryota</taxon>
        <taxon>Viridiplantae</taxon>
        <taxon>Streptophyta</taxon>
        <taxon>Embryophyta</taxon>
        <taxon>Tracheophyta</taxon>
        <taxon>Spermatophyta</taxon>
        <taxon>Magnoliopsida</taxon>
        <taxon>eudicotyledons</taxon>
        <taxon>Gunneridae</taxon>
        <taxon>Pentapetalae</taxon>
        <taxon>rosids</taxon>
        <taxon>malvids</taxon>
        <taxon>Brassicales</taxon>
        <taxon>Brassicaceae</taxon>
        <taxon>Brassiceae</taxon>
        <taxon>Brassica</taxon>
    </lineage>
</organism>
<keyword evidence="2" id="KW-1185">Reference proteome</keyword>
<dbReference type="AlphaFoldDB" id="A0A0D3APR7"/>
<dbReference type="Gramene" id="Bo2g069620.1">
    <property type="protein sequence ID" value="Bo2g069620.1"/>
    <property type="gene ID" value="Bo2g069620"/>
</dbReference>
<evidence type="ECO:0000313" key="2">
    <source>
        <dbReference type="Proteomes" id="UP000032141"/>
    </source>
</evidence>
<reference evidence="1 2" key="1">
    <citation type="journal article" date="2014" name="Genome Biol.">
        <title>Transcriptome and methylome profiling reveals relics of genome dominance in the mesopolyploid Brassica oleracea.</title>
        <authorList>
            <person name="Parkin I.A."/>
            <person name="Koh C."/>
            <person name="Tang H."/>
            <person name="Robinson S.J."/>
            <person name="Kagale S."/>
            <person name="Clarke W.E."/>
            <person name="Town C.D."/>
            <person name="Nixon J."/>
            <person name="Krishnakumar V."/>
            <person name="Bidwell S.L."/>
            <person name="Denoeud F."/>
            <person name="Belcram H."/>
            <person name="Links M.G."/>
            <person name="Just J."/>
            <person name="Clarke C."/>
            <person name="Bender T."/>
            <person name="Huebert T."/>
            <person name="Mason A.S."/>
            <person name="Pires J.C."/>
            <person name="Barker G."/>
            <person name="Moore J."/>
            <person name="Walley P.G."/>
            <person name="Manoli S."/>
            <person name="Batley J."/>
            <person name="Edwards D."/>
            <person name="Nelson M.N."/>
            <person name="Wang X."/>
            <person name="Paterson A.H."/>
            <person name="King G."/>
            <person name="Bancroft I."/>
            <person name="Chalhoub B."/>
            <person name="Sharpe A.G."/>
        </authorList>
    </citation>
    <scope>NUCLEOTIDE SEQUENCE</scope>
    <source>
        <strain evidence="1 2">cv. TO1000</strain>
    </source>
</reference>
<name>A0A0D3APR7_BRAOL</name>